<dbReference type="Proteomes" id="UP000281406">
    <property type="component" value="Unassembled WGS sequence"/>
</dbReference>
<keyword evidence="2" id="KW-1185">Reference proteome</keyword>
<gene>
    <name evidence="1" type="ORF">DPX16_17048</name>
</gene>
<evidence type="ECO:0000313" key="2">
    <source>
        <dbReference type="Proteomes" id="UP000281406"/>
    </source>
</evidence>
<reference evidence="1 2" key="1">
    <citation type="submission" date="2018-10" db="EMBL/GenBank/DDBJ databases">
        <title>Genome assembly for a Yunnan-Guizhou Plateau 3E fish, Anabarilius grahami (Regan), and its evolutionary and genetic applications.</title>
        <authorList>
            <person name="Jiang W."/>
        </authorList>
    </citation>
    <scope>NUCLEOTIDE SEQUENCE [LARGE SCALE GENOMIC DNA]</scope>
    <source>
        <strain evidence="1">AG-KIZ</strain>
        <tissue evidence="1">Muscle</tissue>
    </source>
</reference>
<protein>
    <submittedName>
        <fullName evidence="1">Uncharacterized protein</fullName>
    </submittedName>
</protein>
<proteinExistence type="predicted"/>
<dbReference type="EMBL" id="RJVU01048406">
    <property type="protein sequence ID" value="ROL43227.1"/>
    <property type="molecule type" value="Genomic_DNA"/>
</dbReference>
<evidence type="ECO:0000313" key="1">
    <source>
        <dbReference type="EMBL" id="ROL43227.1"/>
    </source>
</evidence>
<sequence>MANNWFSGISQTSDRAKYDVLFKLAHLNRNRDITVHNPVDDKCVTEFKGQWLSKSGHFWGDLSSSIQVKIAMTLCLWHYAGNRQNKRGLSAKFSPVSALAWLEKGQGKGFDWPIVGVKDGPGAATPQPHHLCMTAPPLG</sequence>
<name>A0A3N0YAK2_ANAGA</name>
<organism evidence="1 2">
    <name type="scientific">Anabarilius grahami</name>
    <name type="common">Kanglang fish</name>
    <name type="synonym">Barilius grahami</name>
    <dbReference type="NCBI Taxonomy" id="495550"/>
    <lineage>
        <taxon>Eukaryota</taxon>
        <taxon>Metazoa</taxon>
        <taxon>Chordata</taxon>
        <taxon>Craniata</taxon>
        <taxon>Vertebrata</taxon>
        <taxon>Euteleostomi</taxon>
        <taxon>Actinopterygii</taxon>
        <taxon>Neopterygii</taxon>
        <taxon>Teleostei</taxon>
        <taxon>Ostariophysi</taxon>
        <taxon>Cypriniformes</taxon>
        <taxon>Xenocyprididae</taxon>
        <taxon>Xenocypridinae</taxon>
        <taxon>Xenocypridinae incertae sedis</taxon>
        <taxon>Anabarilius</taxon>
    </lineage>
</organism>
<comment type="caution">
    <text evidence="1">The sequence shown here is derived from an EMBL/GenBank/DDBJ whole genome shotgun (WGS) entry which is preliminary data.</text>
</comment>
<dbReference type="AlphaFoldDB" id="A0A3N0YAK2"/>
<accession>A0A3N0YAK2</accession>